<keyword evidence="2" id="KW-0067">ATP-binding</keyword>
<dbReference type="Gene3D" id="1.10.8.60">
    <property type="match status" value="1"/>
</dbReference>
<dbReference type="NCBIfam" id="TIGR00229">
    <property type="entry name" value="sensory_box"/>
    <property type="match status" value="1"/>
</dbReference>
<evidence type="ECO:0000259" key="6">
    <source>
        <dbReference type="PROSITE" id="PS50045"/>
    </source>
</evidence>
<feature type="domain" description="PAS" evidence="7">
    <location>
        <begin position="3"/>
        <end position="47"/>
    </location>
</feature>
<dbReference type="PROSITE" id="PS00688">
    <property type="entry name" value="SIGMA54_INTERACT_3"/>
    <property type="match status" value="1"/>
</dbReference>
<dbReference type="EMBL" id="JANJZL010000016">
    <property type="protein sequence ID" value="MCR2045380.1"/>
    <property type="molecule type" value="Genomic_DNA"/>
</dbReference>
<protein>
    <submittedName>
        <fullName evidence="8">Sigma 54-interacting transcriptional regulator</fullName>
    </submittedName>
</protein>
<evidence type="ECO:0000256" key="4">
    <source>
        <dbReference type="ARBA" id="ARBA00023125"/>
    </source>
</evidence>
<dbReference type="AlphaFoldDB" id="A0A9X2MJV0"/>
<dbReference type="SUPFAM" id="SSF46689">
    <property type="entry name" value="Homeodomain-like"/>
    <property type="match status" value="1"/>
</dbReference>
<keyword evidence="9" id="KW-1185">Reference proteome</keyword>
<evidence type="ECO:0000256" key="5">
    <source>
        <dbReference type="ARBA" id="ARBA00023163"/>
    </source>
</evidence>
<dbReference type="FunFam" id="3.40.50.300:FF:000006">
    <property type="entry name" value="DNA-binding transcriptional regulator NtrC"/>
    <property type="match status" value="1"/>
</dbReference>
<dbReference type="InterPro" id="IPR000014">
    <property type="entry name" value="PAS"/>
</dbReference>
<dbReference type="Pfam" id="PF02954">
    <property type="entry name" value="HTH_8"/>
    <property type="match status" value="1"/>
</dbReference>
<dbReference type="Pfam" id="PF00989">
    <property type="entry name" value="PAS"/>
    <property type="match status" value="1"/>
</dbReference>
<dbReference type="PROSITE" id="PS00676">
    <property type="entry name" value="SIGMA54_INTERACT_2"/>
    <property type="match status" value="1"/>
</dbReference>
<dbReference type="Pfam" id="PF00158">
    <property type="entry name" value="Sigma54_activat"/>
    <property type="match status" value="1"/>
</dbReference>
<keyword evidence="4" id="KW-0238">DNA-binding</keyword>
<keyword evidence="5" id="KW-0804">Transcription</keyword>
<evidence type="ECO:0000313" key="8">
    <source>
        <dbReference type="EMBL" id="MCR2045380.1"/>
    </source>
</evidence>
<dbReference type="GO" id="GO:0006355">
    <property type="term" value="P:regulation of DNA-templated transcription"/>
    <property type="evidence" value="ECO:0007669"/>
    <property type="project" value="InterPro"/>
</dbReference>
<proteinExistence type="predicted"/>
<dbReference type="GO" id="GO:0043565">
    <property type="term" value="F:sequence-specific DNA binding"/>
    <property type="evidence" value="ECO:0007669"/>
    <property type="project" value="InterPro"/>
</dbReference>
<dbReference type="InterPro" id="IPR058031">
    <property type="entry name" value="AAA_lid_NorR"/>
</dbReference>
<dbReference type="InterPro" id="IPR002197">
    <property type="entry name" value="HTH_Fis"/>
</dbReference>
<dbReference type="SMART" id="SM00091">
    <property type="entry name" value="PAS"/>
    <property type="match status" value="1"/>
</dbReference>
<dbReference type="InterPro" id="IPR009057">
    <property type="entry name" value="Homeodomain-like_sf"/>
</dbReference>
<dbReference type="InterPro" id="IPR002078">
    <property type="entry name" value="Sigma_54_int"/>
</dbReference>
<organism evidence="8 9">
    <name type="scientific">Anaerosalibacter massiliensis</name>
    <dbReference type="NCBI Taxonomy" id="1347392"/>
    <lineage>
        <taxon>Bacteria</taxon>
        <taxon>Bacillati</taxon>
        <taxon>Bacillota</taxon>
        <taxon>Tissierellia</taxon>
        <taxon>Tissierellales</taxon>
        <taxon>Sporanaerobacteraceae</taxon>
        <taxon>Anaerosalibacter</taxon>
    </lineage>
</organism>
<name>A0A9X2MJV0_9FIRM</name>
<keyword evidence="3" id="KW-0805">Transcription regulation</keyword>
<reference evidence="8" key="1">
    <citation type="submission" date="2022-07" db="EMBL/GenBank/DDBJ databases">
        <title>Enhanced cultured diversity of the mouse gut microbiota enables custom-made synthetic communities.</title>
        <authorList>
            <person name="Afrizal A."/>
        </authorList>
    </citation>
    <scope>NUCLEOTIDE SEQUENCE</scope>
    <source>
        <strain evidence="8">DSM 29482</strain>
    </source>
</reference>
<dbReference type="OrthoDB" id="5411866at2"/>
<sequence>MILDRLTKTILDSLHEGILIINSEGIVIYVNSSYTKITGIDYNKIVGYKLDEVRTGAMLPNVVKTGKKLLRVKRKTEDLEYIVNMTPIILEGQIRGAISVVMELTDAYKLTKELEKSNKMINTLKHEIKNVRKAKYTFDDIVAEDERSLKTIDYAKKISRSNLPVHIYGESGTGKELFAHAIHNESDRREEPFIIVNCANLDKQLLESELFGYEEGSFTGSLKGGKMGLFEVASGGTIFLDEIAEIDYFLQAKLLRVLQEKTIRRIGGIEEIPVDVRVISATNKSLEKEIEEKRFRQDLFYRINVFPLYVFPLRDRKNDIKVLVRVFMEEIQRDYKRNVGITDNAMKLLYEYNWPGNIRELKNTIAFAANMTEDFNIDIEHFPKHMQKNEDEFFLKRKKLADYVEETEIYAIKKALQKYGYTVNGKKKCSEVLGISLATLYNKISKYNIEV</sequence>
<dbReference type="InterPro" id="IPR027417">
    <property type="entry name" value="P-loop_NTPase"/>
</dbReference>
<keyword evidence="1" id="KW-0547">Nucleotide-binding</keyword>
<dbReference type="GO" id="GO:0005524">
    <property type="term" value="F:ATP binding"/>
    <property type="evidence" value="ECO:0007669"/>
    <property type="project" value="UniProtKB-KW"/>
</dbReference>
<dbReference type="CDD" id="cd00009">
    <property type="entry name" value="AAA"/>
    <property type="match status" value="1"/>
</dbReference>
<dbReference type="PANTHER" id="PTHR32071">
    <property type="entry name" value="TRANSCRIPTIONAL REGULATORY PROTEIN"/>
    <property type="match status" value="1"/>
</dbReference>
<dbReference type="Pfam" id="PF25601">
    <property type="entry name" value="AAA_lid_14"/>
    <property type="match status" value="1"/>
</dbReference>
<dbReference type="InterPro" id="IPR025943">
    <property type="entry name" value="Sigma_54_int_dom_ATP-bd_2"/>
</dbReference>
<evidence type="ECO:0000256" key="2">
    <source>
        <dbReference type="ARBA" id="ARBA00022840"/>
    </source>
</evidence>
<dbReference type="SMART" id="SM00382">
    <property type="entry name" value="AAA"/>
    <property type="match status" value="1"/>
</dbReference>
<evidence type="ECO:0000256" key="3">
    <source>
        <dbReference type="ARBA" id="ARBA00023015"/>
    </source>
</evidence>
<dbReference type="PROSITE" id="PS50045">
    <property type="entry name" value="SIGMA54_INTERACT_4"/>
    <property type="match status" value="1"/>
</dbReference>
<dbReference type="RefSeq" id="WP_042683464.1">
    <property type="nucleotide sequence ID" value="NZ_CABKTM010000075.1"/>
</dbReference>
<dbReference type="PROSITE" id="PS50112">
    <property type="entry name" value="PAS"/>
    <property type="match status" value="1"/>
</dbReference>
<dbReference type="InterPro" id="IPR013767">
    <property type="entry name" value="PAS_fold"/>
</dbReference>
<accession>A0A9X2MJV0</accession>
<dbReference type="SUPFAM" id="SSF52540">
    <property type="entry name" value="P-loop containing nucleoside triphosphate hydrolases"/>
    <property type="match status" value="1"/>
</dbReference>
<dbReference type="Gene3D" id="3.30.450.20">
    <property type="entry name" value="PAS domain"/>
    <property type="match status" value="1"/>
</dbReference>
<comment type="caution">
    <text evidence="8">The sequence shown here is derived from an EMBL/GenBank/DDBJ whole genome shotgun (WGS) entry which is preliminary data.</text>
</comment>
<dbReference type="InterPro" id="IPR025944">
    <property type="entry name" value="Sigma_54_int_dom_CS"/>
</dbReference>
<gene>
    <name evidence="8" type="ORF">NSA23_14850</name>
</gene>
<dbReference type="Gene3D" id="3.40.50.300">
    <property type="entry name" value="P-loop containing nucleotide triphosphate hydrolases"/>
    <property type="match status" value="1"/>
</dbReference>
<evidence type="ECO:0000256" key="1">
    <source>
        <dbReference type="ARBA" id="ARBA00022741"/>
    </source>
</evidence>
<evidence type="ECO:0000313" key="9">
    <source>
        <dbReference type="Proteomes" id="UP001142078"/>
    </source>
</evidence>
<feature type="domain" description="Sigma-54 factor interaction" evidence="6">
    <location>
        <begin position="141"/>
        <end position="370"/>
    </location>
</feature>
<dbReference type="InterPro" id="IPR003593">
    <property type="entry name" value="AAA+_ATPase"/>
</dbReference>
<dbReference type="SUPFAM" id="SSF55785">
    <property type="entry name" value="PYP-like sensor domain (PAS domain)"/>
    <property type="match status" value="1"/>
</dbReference>
<dbReference type="Gene3D" id="1.10.10.60">
    <property type="entry name" value="Homeodomain-like"/>
    <property type="match status" value="1"/>
</dbReference>
<dbReference type="Proteomes" id="UP001142078">
    <property type="component" value="Unassembled WGS sequence"/>
</dbReference>
<evidence type="ECO:0000259" key="7">
    <source>
        <dbReference type="PROSITE" id="PS50112"/>
    </source>
</evidence>
<dbReference type="InterPro" id="IPR035965">
    <property type="entry name" value="PAS-like_dom_sf"/>
</dbReference>